<organism evidence="1 2">
    <name type="scientific">Enterobacter kobei</name>
    <dbReference type="NCBI Taxonomy" id="208224"/>
    <lineage>
        <taxon>Bacteria</taxon>
        <taxon>Pseudomonadati</taxon>
        <taxon>Pseudomonadota</taxon>
        <taxon>Gammaproteobacteria</taxon>
        <taxon>Enterobacterales</taxon>
        <taxon>Enterobacteriaceae</taxon>
        <taxon>Enterobacter</taxon>
        <taxon>Enterobacter cloacae complex</taxon>
    </lineage>
</organism>
<proteinExistence type="predicted"/>
<gene>
    <name evidence="1" type="ORF">BH713_04510</name>
</gene>
<protein>
    <submittedName>
        <fullName evidence="1">PIG-L domain-containing protein</fullName>
    </submittedName>
</protein>
<evidence type="ECO:0000313" key="1">
    <source>
        <dbReference type="EMBL" id="OLR19955.1"/>
    </source>
</evidence>
<keyword evidence="2" id="KW-1185">Reference proteome</keyword>
<evidence type="ECO:0000313" key="2">
    <source>
        <dbReference type="Proteomes" id="UP000187000"/>
    </source>
</evidence>
<name>A0ACC8S8U0_9ENTR</name>
<accession>A0ACC8S8U0</accession>
<dbReference type="EMBL" id="MKXD01000002">
    <property type="protein sequence ID" value="OLR19955.1"/>
    <property type="molecule type" value="Genomic_DNA"/>
</dbReference>
<reference evidence="1" key="1">
    <citation type="submission" date="2016-10" db="EMBL/GenBank/DDBJ databases">
        <authorList>
            <person name="Wang S."/>
            <person name="Zhu B."/>
        </authorList>
    </citation>
    <scope>NUCLEOTIDE SEQUENCE</scope>
    <source>
        <strain evidence="1">JCM 8580</strain>
    </source>
</reference>
<comment type="caution">
    <text evidence="1">The sequence shown here is derived from an EMBL/GenBank/DDBJ whole genome shotgun (WGS) entry which is preliminary data.</text>
</comment>
<sequence>MTIVESKHIGNVNYLMANSRTGILAIGAHPDDIELGCGATLANLAQKGFHITAIILTAGNAGCASGISRHDESRQALNILGCQDLFTFHFEDTRTEHYLDAIITSIDDVIKTQQDAGIRFLRAYTMHDKDRHQDHRAAHQASMVACRTIPQILCYETPSCRLSFVPQAFEEFNEAGLENKISALKFHQSQKHRDYMQPTYIRSLAQFRGLQAGMALCEGFVVQKMIL</sequence>
<dbReference type="Proteomes" id="UP000187000">
    <property type="component" value="Unassembled WGS sequence"/>
</dbReference>